<dbReference type="Proteomes" id="UP000626092">
    <property type="component" value="Unassembled WGS sequence"/>
</dbReference>
<keyword evidence="4" id="KW-1185">Reference proteome</keyword>
<evidence type="ECO:0000313" key="4">
    <source>
        <dbReference type="Proteomes" id="UP000626092"/>
    </source>
</evidence>
<evidence type="ECO:0000256" key="1">
    <source>
        <dbReference type="SAM" id="MobiDB-lite"/>
    </source>
</evidence>
<sequence>MTLKDDAVEQKALQALRKYFCSEISPSKFEDVDFKEIVQMLDPVLQISSDHVGLKCLDVYEKEKQQMKGILRNLDGQVSLSVDILHSVKPGECGSDYLCLKAYFVDNNWELKQWVLSFTCVGHQSDDSTHEAIMKSLKDWGIENKISTVTMPNSSLYGETVAIVKDYICGKKELQLDGQIFGVYCCSDVVSIMVQDANKAISDIVDKIAGIYDFEEPELSWYYKNNKIKEALILESAGEFSYRNRGSWYDKPSKKEWKKVDHINRLVDDIYDIVFPLFEIGYSTANVYLHHLQELRAYLMRESTSSNKLLSSVIEKLLETFGNYMKDMYLVLAIASVIDPRYKMKYMEFSSQKFGGTDSNSRAATVLEAVRNLYKDYVKLESDSNDCSSLLREYSQFLLSTNQLKSELDSYLEEPVIEWSEDFNALSWWKAASSKYPTVSKMARDILAIPISLATSDKAFYAQKREVDECMVSLGPDLKNVLMCFQSWFPKQKKIEGKQDASAIRTICLITSGDLTDAVTEIDKDSNDVINLEEFADFAARGGGGKSKSNSKEPADINGVISLEEFTDFAARDSGGESNSNNKEIGDVFEMFLLFITECYSMPKRKADDTAPLAKTEKEFDPESNGADADGIKQDNEVDDAKDVERTDNHFDGFCEGVGNDDDDDCHCDGDDGTENVVIDYEKGQRELTKYICSTGLPDIVSLLKNLCPSFPLDLPSIRGDCLQIYEKDKLRVKHILQNMDGQISLSVDVLRYYGRSGSDSVFMCLAAHFIDDRWKLKKWVLGFRCLWFKKGGSFHSATLKTVKDWDIESKISSLTLAESQVCDELVEEMKESVQQKKKLQLDAKLFSVKCCAEMFNLMAKDVYKEIPDIINKVSLLISWKFAPVWYLTACKLKEALELNAMGEFSPEKVSDFYDVPSADEWEKVKCICKLVESAEAVARSIFDTKYPTANIFLYNLEELRAILLQESIGSDSFTSKVAKKMLQTLDKYLEDMFFVLSIASVMDPRHKMRYIDYLSSKHEVSDGKSRSALVLDAISSLYSDYVNQDFEKEKSVSDSTSSDSEEELTSSRERGGFKNSNWLEEYNQFVESNNKQPKSDLDRYLEEPVLSWTDDFNVLKWWRAESPKYPILSKMARDFLAIPMSVSTSDEAFSTIPREVETRIMASGSALRNALMFFCLAGSSFAIARLIVLSLPEMETMNSMPKRKVDDNASTPKCEKEFGTGNNGTDGDGIKQDNESGDAKDVERTDNYCACYCDSDDDDCDGDDEAENGIRATGDGDGVIDYEKGQQELAKYICSSGLPDIVRLVKDLNPSFPLDSGTIKRNCLQVYEKDKLKVKHMLKTMDGQISLSVEVLRYYRRWELDDEFMCLAAHFIDDRWKLKRCVLGFRCTSGDDDEILPTATLKTVKDWDIESKISGLTLAESNVYDEMVEEIKDGVQQKKKLRLDGKLFCVKCCAEMFNQMADAAYKEISDIINKVSLLISWKFAPVWYLTAFKLKEALELDAMGEFSSENLQDFYEVPSADEWEKVKCICKLVESAEAVAKSIFETKYPTANIFLHNLEELRAILFKETISSDSFTSKVAKKMLRILDKYLEDMFLVLSIASVMDPRHKMRYIDYLSSKREVRDGNSQSALVLDAVNGIYSDYVDQDLEKEKSVSDSTSSDSEEELTRSMERGGSENSNCLQEYKQFIESNNMPPKSDLDRYLEEPVLPWTQDFNVLKWWGAESPKYPILSKMARDFLAIPMSVPTSGEAFSIEPRAVETRLMASGPALRDALMCTRTWDLKH</sequence>
<organism evidence="3 4">
    <name type="scientific">Rhododendron simsii</name>
    <name type="common">Sims's rhododendron</name>
    <dbReference type="NCBI Taxonomy" id="118357"/>
    <lineage>
        <taxon>Eukaryota</taxon>
        <taxon>Viridiplantae</taxon>
        <taxon>Streptophyta</taxon>
        <taxon>Embryophyta</taxon>
        <taxon>Tracheophyta</taxon>
        <taxon>Spermatophyta</taxon>
        <taxon>Magnoliopsida</taxon>
        <taxon>eudicotyledons</taxon>
        <taxon>Gunneridae</taxon>
        <taxon>Pentapetalae</taxon>
        <taxon>asterids</taxon>
        <taxon>Ericales</taxon>
        <taxon>Ericaceae</taxon>
        <taxon>Ericoideae</taxon>
        <taxon>Rhodoreae</taxon>
        <taxon>Rhododendron</taxon>
    </lineage>
</organism>
<feature type="compositionally biased region" description="Basic and acidic residues" evidence="1">
    <location>
        <begin position="610"/>
        <end position="621"/>
    </location>
</feature>
<dbReference type="InterPro" id="IPR002048">
    <property type="entry name" value="EF_hand_dom"/>
</dbReference>
<comment type="caution">
    <text evidence="3">The sequence shown here is derived from an EMBL/GenBank/DDBJ whole genome shotgun (WGS) entry which is preliminary data.</text>
</comment>
<dbReference type="OrthoDB" id="1607513at2759"/>
<dbReference type="PROSITE" id="PS00018">
    <property type="entry name" value="EF_HAND_1"/>
    <property type="match status" value="1"/>
</dbReference>
<dbReference type="SUPFAM" id="SSF53098">
    <property type="entry name" value="Ribonuclease H-like"/>
    <property type="match status" value="3"/>
</dbReference>
<protein>
    <recommendedName>
        <fullName evidence="2">EF-hand domain-containing protein</fullName>
    </recommendedName>
</protein>
<feature type="region of interest" description="Disordered" evidence="1">
    <location>
        <begin position="1651"/>
        <end position="1678"/>
    </location>
</feature>
<dbReference type="PANTHER" id="PTHR23272">
    <property type="entry name" value="BED FINGER-RELATED"/>
    <property type="match status" value="1"/>
</dbReference>
<name>A0A834LPT5_RHOSS</name>
<dbReference type="GO" id="GO:0003677">
    <property type="term" value="F:DNA binding"/>
    <property type="evidence" value="ECO:0007669"/>
    <property type="project" value="InterPro"/>
</dbReference>
<feature type="domain" description="EF-hand" evidence="2">
    <location>
        <begin position="510"/>
        <end position="545"/>
    </location>
</feature>
<gene>
    <name evidence="3" type="ORF">RHSIM_Rhsim04G0244800</name>
</gene>
<dbReference type="InterPro" id="IPR018247">
    <property type="entry name" value="EF_Hand_1_Ca_BS"/>
</dbReference>
<proteinExistence type="predicted"/>
<dbReference type="GO" id="GO:0005509">
    <property type="term" value="F:calcium ion binding"/>
    <property type="evidence" value="ECO:0007669"/>
    <property type="project" value="InterPro"/>
</dbReference>
<dbReference type="InterPro" id="IPR008906">
    <property type="entry name" value="HATC_C_dom"/>
</dbReference>
<feature type="region of interest" description="Disordered" evidence="1">
    <location>
        <begin position="1050"/>
        <end position="1073"/>
    </location>
</feature>
<dbReference type="InterPro" id="IPR012337">
    <property type="entry name" value="RNaseH-like_sf"/>
</dbReference>
<dbReference type="InterPro" id="IPR025525">
    <property type="entry name" value="hAT-like_transposase_RNase-H"/>
</dbReference>
<reference evidence="3" key="1">
    <citation type="submission" date="2019-11" db="EMBL/GenBank/DDBJ databases">
        <authorList>
            <person name="Liu Y."/>
            <person name="Hou J."/>
            <person name="Li T.-Q."/>
            <person name="Guan C.-H."/>
            <person name="Wu X."/>
            <person name="Wu H.-Z."/>
            <person name="Ling F."/>
            <person name="Zhang R."/>
            <person name="Shi X.-G."/>
            <person name="Ren J.-P."/>
            <person name="Chen E.-F."/>
            <person name="Sun J.-M."/>
        </authorList>
    </citation>
    <scope>NUCLEOTIDE SEQUENCE</scope>
    <source>
        <strain evidence="3">Adult_tree_wgs_1</strain>
        <tissue evidence="3">Leaves</tissue>
    </source>
</reference>
<dbReference type="PROSITE" id="PS50222">
    <property type="entry name" value="EF_HAND_2"/>
    <property type="match status" value="1"/>
</dbReference>
<feature type="compositionally biased region" description="Basic and acidic residues" evidence="1">
    <location>
        <begin position="1204"/>
        <end position="1219"/>
    </location>
</feature>
<evidence type="ECO:0000259" key="2">
    <source>
        <dbReference type="PROSITE" id="PS50222"/>
    </source>
</evidence>
<dbReference type="Pfam" id="PF14372">
    <property type="entry name" value="hAT-like_RNase-H"/>
    <property type="match status" value="3"/>
</dbReference>
<feature type="compositionally biased region" description="Basic and acidic residues" evidence="1">
    <location>
        <begin position="1229"/>
        <end position="1240"/>
    </location>
</feature>
<accession>A0A834LPT5</accession>
<evidence type="ECO:0000313" key="3">
    <source>
        <dbReference type="EMBL" id="KAF7145526.1"/>
    </source>
</evidence>
<feature type="compositionally biased region" description="Basic and acidic residues" evidence="1">
    <location>
        <begin position="1666"/>
        <end position="1675"/>
    </location>
</feature>
<dbReference type="EMBL" id="WJXA01000004">
    <property type="protein sequence ID" value="KAF7145526.1"/>
    <property type="molecule type" value="Genomic_DNA"/>
</dbReference>
<dbReference type="GO" id="GO:0046983">
    <property type="term" value="F:protein dimerization activity"/>
    <property type="evidence" value="ECO:0007669"/>
    <property type="project" value="InterPro"/>
</dbReference>
<feature type="region of interest" description="Disordered" evidence="1">
    <location>
        <begin position="1202"/>
        <end position="1240"/>
    </location>
</feature>
<dbReference type="Pfam" id="PF05699">
    <property type="entry name" value="Dimer_Tnp_hAT"/>
    <property type="match status" value="3"/>
</dbReference>
<feature type="region of interest" description="Disordered" evidence="1">
    <location>
        <begin position="610"/>
        <end position="636"/>
    </location>
</feature>
<dbReference type="PANTHER" id="PTHR23272:SF135">
    <property type="entry name" value="ZINC FINGER BED DOMAIN-CONTAINING PROTEIN DAYSLEEPER-LIKE"/>
    <property type="match status" value="1"/>
</dbReference>